<dbReference type="Gene3D" id="3.40.190.10">
    <property type="entry name" value="Periplasmic binding protein-like II"/>
    <property type="match status" value="2"/>
</dbReference>
<comment type="caution">
    <text evidence="6">The sequence shown here is derived from an EMBL/GenBank/DDBJ whole genome shotgun (WGS) entry which is preliminary data.</text>
</comment>
<dbReference type="PANTHER" id="PTHR30024">
    <property type="entry name" value="ALIPHATIC SULFONATES-BINDING PROTEIN-RELATED"/>
    <property type="match status" value="1"/>
</dbReference>
<proteinExistence type="inferred from homology"/>
<dbReference type="GO" id="GO:0042597">
    <property type="term" value="C:periplasmic space"/>
    <property type="evidence" value="ECO:0007669"/>
    <property type="project" value="UniProtKB-SubCell"/>
</dbReference>
<evidence type="ECO:0000313" key="7">
    <source>
        <dbReference type="Proteomes" id="UP000249185"/>
    </source>
</evidence>
<evidence type="ECO:0000259" key="5">
    <source>
        <dbReference type="Pfam" id="PF09084"/>
    </source>
</evidence>
<dbReference type="InterPro" id="IPR015168">
    <property type="entry name" value="SsuA/THI5"/>
</dbReference>
<organism evidence="6 7">
    <name type="scientific">Rhodovulum sulfidophilum</name>
    <name type="common">Rhodobacter sulfidophilus</name>
    <dbReference type="NCBI Taxonomy" id="35806"/>
    <lineage>
        <taxon>Bacteria</taxon>
        <taxon>Pseudomonadati</taxon>
        <taxon>Pseudomonadota</taxon>
        <taxon>Alphaproteobacteria</taxon>
        <taxon>Rhodobacterales</taxon>
        <taxon>Paracoccaceae</taxon>
        <taxon>Rhodovulum</taxon>
    </lineage>
</organism>
<feature type="signal peptide" evidence="4">
    <location>
        <begin position="1"/>
        <end position="24"/>
    </location>
</feature>
<comment type="similarity">
    <text evidence="2">Belongs to the bacterial solute-binding protein SsuA/TauA family.</text>
</comment>
<gene>
    <name evidence="6" type="ORF">DI556_14950</name>
</gene>
<dbReference type="Proteomes" id="UP000249185">
    <property type="component" value="Unassembled WGS sequence"/>
</dbReference>
<evidence type="ECO:0000256" key="2">
    <source>
        <dbReference type="ARBA" id="ARBA00010742"/>
    </source>
</evidence>
<feature type="chain" id="PRO_5015908220" evidence="4">
    <location>
        <begin position="25"/>
        <end position="321"/>
    </location>
</feature>
<reference evidence="6 7" key="1">
    <citation type="submission" date="2017-08" db="EMBL/GenBank/DDBJ databases">
        <title>Infants hospitalized years apart are colonized by the same room-sourced microbial strains.</title>
        <authorList>
            <person name="Brooks B."/>
            <person name="Olm M.R."/>
            <person name="Firek B.A."/>
            <person name="Baker R."/>
            <person name="Thomas B.C."/>
            <person name="Morowitz M.J."/>
            <person name="Banfield J.F."/>
        </authorList>
    </citation>
    <scope>NUCLEOTIDE SEQUENCE [LARGE SCALE GENOMIC DNA]</scope>
    <source>
        <strain evidence="6">S2_005_002_R2_34</strain>
    </source>
</reference>
<evidence type="ECO:0000256" key="1">
    <source>
        <dbReference type="ARBA" id="ARBA00004418"/>
    </source>
</evidence>
<dbReference type="AlphaFoldDB" id="A0A2W5Q9P3"/>
<comment type="subcellular location">
    <subcellularLocation>
        <location evidence="1">Periplasm</location>
    </subcellularLocation>
</comment>
<dbReference type="CDD" id="cd01008">
    <property type="entry name" value="PBP2_NrtA_SsuA_CpmA_like"/>
    <property type="match status" value="1"/>
</dbReference>
<name>A0A2W5Q9P3_RHOSU</name>
<keyword evidence="3 4" id="KW-0732">Signal</keyword>
<evidence type="ECO:0000313" key="6">
    <source>
        <dbReference type="EMBL" id="PZQ48120.1"/>
    </source>
</evidence>
<dbReference type="PANTHER" id="PTHR30024:SF47">
    <property type="entry name" value="TAURINE-BINDING PERIPLASMIC PROTEIN"/>
    <property type="match status" value="1"/>
</dbReference>
<evidence type="ECO:0000256" key="3">
    <source>
        <dbReference type="ARBA" id="ARBA00022729"/>
    </source>
</evidence>
<dbReference type="Pfam" id="PF09084">
    <property type="entry name" value="NMT1"/>
    <property type="match status" value="1"/>
</dbReference>
<sequence length="321" mass="32967">MKTLTSLALVALLGLGAALPAAVAARAETVAVSYVTAPFNVPSIVMRQKGFLDEAFAEKGVALTHPEITSGAAQTQAIAAGELQIASVLGGTSAILANANGADVVVMGAYARAPRAYFVMAAEGGPADVAALRGKKVAGPKGTVLNQLLAAALATEGMSLEDVEYLNMDLPTARAALLSGQVDAATLAGANATQVEAAKGHVIVDGAGLIAPTTVIGTSRAFADAHPELVEAYFAAHRKALAFMAEHPEEALAIAAEDQGIGIEEARRQFALYDFDPRMTEADVANLAADQDFMVAAGMLEADRVIDIREALILPSAFDID</sequence>
<dbReference type="EMBL" id="QFPW01000013">
    <property type="protein sequence ID" value="PZQ48120.1"/>
    <property type="molecule type" value="Genomic_DNA"/>
</dbReference>
<feature type="domain" description="SsuA/THI5-like" evidence="5">
    <location>
        <begin position="43"/>
        <end position="251"/>
    </location>
</feature>
<protein>
    <submittedName>
        <fullName evidence="6">ABC transporter substrate-binding protein</fullName>
    </submittedName>
</protein>
<accession>A0A2W5Q9P3</accession>
<dbReference type="SUPFAM" id="SSF53850">
    <property type="entry name" value="Periplasmic binding protein-like II"/>
    <property type="match status" value="1"/>
</dbReference>
<evidence type="ECO:0000256" key="4">
    <source>
        <dbReference type="SAM" id="SignalP"/>
    </source>
</evidence>